<feature type="chain" id="PRO_5013098650" description="Secreted protein" evidence="1">
    <location>
        <begin position="19"/>
        <end position="115"/>
    </location>
</feature>
<dbReference type="EMBL" id="GFPF01002373">
    <property type="protein sequence ID" value="MAA13519.1"/>
    <property type="molecule type" value="Transcribed_RNA"/>
</dbReference>
<keyword evidence="1" id="KW-0732">Signal</keyword>
<evidence type="ECO:0008006" key="3">
    <source>
        <dbReference type="Google" id="ProtNLM"/>
    </source>
</evidence>
<reference evidence="2" key="1">
    <citation type="journal article" date="2017" name="Parasit. Vectors">
        <title>Sialotranscriptomics of Rhipicephalus zambeziensis reveals intricate expression profiles of secretory proteins and suggests tight temporal transcriptional regulation during blood-feeding.</title>
        <authorList>
            <person name="de Castro M.H."/>
            <person name="de Klerk D."/>
            <person name="Pienaar R."/>
            <person name="Rees D.J.G."/>
            <person name="Mans B.J."/>
        </authorList>
    </citation>
    <scope>NUCLEOTIDE SEQUENCE</scope>
    <source>
        <tissue evidence="2">Salivary glands</tissue>
    </source>
</reference>
<feature type="signal peptide" evidence="1">
    <location>
        <begin position="1"/>
        <end position="18"/>
    </location>
</feature>
<dbReference type="AlphaFoldDB" id="A0A224YCU4"/>
<protein>
    <recommendedName>
        <fullName evidence="3">Secreted protein</fullName>
    </recommendedName>
</protein>
<proteinExistence type="predicted"/>
<evidence type="ECO:0000313" key="2">
    <source>
        <dbReference type="EMBL" id="MAA13519.1"/>
    </source>
</evidence>
<evidence type="ECO:0000256" key="1">
    <source>
        <dbReference type="SAM" id="SignalP"/>
    </source>
</evidence>
<organism evidence="2">
    <name type="scientific">Rhipicephalus zambeziensis</name>
    <dbReference type="NCBI Taxonomy" id="60191"/>
    <lineage>
        <taxon>Eukaryota</taxon>
        <taxon>Metazoa</taxon>
        <taxon>Ecdysozoa</taxon>
        <taxon>Arthropoda</taxon>
        <taxon>Chelicerata</taxon>
        <taxon>Arachnida</taxon>
        <taxon>Acari</taxon>
        <taxon>Parasitiformes</taxon>
        <taxon>Ixodida</taxon>
        <taxon>Ixodoidea</taxon>
        <taxon>Ixodidae</taxon>
        <taxon>Rhipicephalinae</taxon>
        <taxon>Rhipicephalus</taxon>
        <taxon>Rhipicephalus</taxon>
    </lineage>
</organism>
<sequence length="115" mass="13514">MPSGSFFFFVLVLEYHECRHCCTVQNHCKLLLQSASGLRNHHSYFSHLWRVLSSFEPLFPSFTHAVPSLPRLCLIYSSWKHFYLLSKNQLCLPKNLSALIRQPHSYFIVPILFMI</sequence>
<name>A0A224YCU4_9ACAR</name>
<accession>A0A224YCU4</accession>